<evidence type="ECO:0000259" key="3">
    <source>
        <dbReference type="Pfam" id="PF14111"/>
    </source>
</evidence>
<sequence length="1454" mass="165819">MWLQLGEKNILRERELMDRCLVGRWGQSPVLDPDMPALESWARSLWNIKGGVKFARLGGPLLLIKFENKEEADKVLLRGHRWFKELILHLDRWDPNVGCPQNGKRAKSVWVRVVGLPLHFWNQEVFRKIEDCCGGFVAVDEDTANFKELQWARLLVKSEGLEWSSSLQVVVGSFCYVFQLWWEVKLGLSEVVLVIRNEKGKEQEVKDDGEGDSRVGFKMEKVQTHREPAKVVESCKVGEGGCRKEVESSGTVSETVAEADGTEGGQRPVWGKSSCFGLGKKLPLGRQRESRWERGPAEEGQVFEVFKDLVELVRPMMEPSKGPMEVGQPNLENLKGVKACDGNICVWGEQGGELFGPQLGSLRPAFNLSVITDEALIKEASRYSNQFSCSLFSLGKRKISLSSTPSGRDGEGVAIAKVSDRGSGSKVVGGAVMGPLRMILADGKEVEVSDLAGKESRTSEEASEGVSERVSQEERVEEGKLCWHSSSMAKFSHYLGTSTEGFEGEILFLLKRTKKRKLQKEKLNGRKRKKLESSKFKRELRKLEWTVNYLGGGREEGEVQADLNEAPTTYLEWVYGPTLKSNRESFWEELGAIKGLWNGSWYVAGDFNAILSPEERSKRGSLNSNMRRFSEVIEDLKLKDLSMVGGPFTWIRGVNKQFFSRLDRFLVNKGWDSHFGDARQFVLPRLVFDHFPLLLDEGGLRKGPSTFRFENMWLKVEGVKDLLKYWWEEGSFSGSPSFILAEKLKFLKVKLKEWNRNTFGRVEYKKNLALEQIEFWDAKEKISRLSLEELEARNEAREDYKKWVLLEEITLRQKSREVWLKEGDRNTGFFHKMVNAHRRRNNVDRIKINGAWLTKENGIRERIANTFRLLLSDPGEWRPSVSGLQFETLEPLDTSALETSFTPLTEEEVFDALLGCNGDKAPGPDGFFMAFWQLAWDFMKADVMVEALEDFRPISLVGSLYKWLAKVLANRLKKVVGKVVSKAQGAFVEGRQILDAVLIANEAIDSVLKNNESGILCKLDIKKAYEMWTGLLFSQLCKKWVLRKNGSGGLSGVYPLQVSPCWLMEPLRASSKAPRAVSGLRINLEKNELIPIGRVENMDDLAWEFGCRLGSLPTNYLEMPLGAPFKSVTVWDGVEERFQRKLAMWKRQYLSKGGRVTLIRSTKKGGLGVKCLSFLNKALLAKWNWRFANEREALWNQVIKGKYGEDRGGWCSREVREAHGMGLWKGIRMDWKLYLGLPLGAPNKASSVWDGVEERMRRRLALWKRQFISKGGRITLIKSTLASIPIYQMSLFRMPKIVVRRLEKLQRDFLWGGGNMERKIHLVKWEIVCGDKERGGLGLRKLGLLNRALLSKWIWRFACERENLWKQVIVAKFGQEDDGWKSKKPNGAFGVGVWKEVMKETDWCWENIAFMVGKGTKIRFWTDMWCEGTGLSQTFPHLFALAAHRNATVEEMWD</sequence>
<protein>
    <submittedName>
        <fullName evidence="4">Uncharacterized protein</fullName>
    </submittedName>
</protein>
<organism evidence="4">
    <name type="scientific">Vitis vinifera</name>
    <name type="common">Grape</name>
    <dbReference type="NCBI Taxonomy" id="29760"/>
    <lineage>
        <taxon>Eukaryota</taxon>
        <taxon>Viridiplantae</taxon>
        <taxon>Streptophyta</taxon>
        <taxon>Embryophyta</taxon>
        <taxon>Tracheophyta</taxon>
        <taxon>Spermatophyta</taxon>
        <taxon>Magnoliopsida</taxon>
        <taxon>eudicotyledons</taxon>
        <taxon>Gunneridae</taxon>
        <taxon>Pentapetalae</taxon>
        <taxon>rosids</taxon>
        <taxon>Vitales</taxon>
        <taxon>Vitaceae</taxon>
        <taxon>Viteae</taxon>
        <taxon>Vitis</taxon>
    </lineage>
</organism>
<dbReference type="ExpressionAtlas" id="A5BE09">
    <property type="expression patterns" value="baseline"/>
</dbReference>
<dbReference type="PANTHER" id="PTHR33116:SF78">
    <property type="entry name" value="OS12G0587133 PROTEIN"/>
    <property type="match status" value="1"/>
</dbReference>
<feature type="region of interest" description="Disordered" evidence="1">
    <location>
        <begin position="450"/>
        <end position="471"/>
    </location>
</feature>
<proteinExistence type="predicted"/>
<feature type="domain" description="DUF4283" evidence="3">
    <location>
        <begin position="15"/>
        <end position="100"/>
    </location>
</feature>
<dbReference type="EMBL" id="AM456121">
    <property type="protein sequence ID" value="CAN72279.1"/>
    <property type="molecule type" value="Genomic_DNA"/>
</dbReference>
<dbReference type="Pfam" id="PF14111">
    <property type="entry name" value="DUF4283"/>
    <property type="match status" value="1"/>
</dbReference>
<dbReference type="Gene3D" id="3.60.10.10">
    <property type="entry name" value="Endonuclease/exonuclease/phosphatase"/>
    <property type="match status" value="1"/>
</dbReference>
<dbReference type="Pfam" id="PF00078">
    <property type="entry name" value="RVT_1"/>
    <property type="match status" value="1"/>
</dbReference>
<name>A5BE09_VITVI</name>
<dbReference type="InterPro" id="IPR036691">
    <property type="entry name" value="Endo/exonu/phosph_ase_sf"/>
</dbReference>
<dbReference type="InterPro" id="IPR000477">
    <property type="entry name" value="RT_dom"/>
</dbReference>
<dbReference type="InterPro" id="IPR025558">
    <property type="entry name" value="DUF4283"/>
</dbReference>
<feature type="domain" description="Reverse transcriptase" evidence="2">
    <location>
        <begin position="949"/>
        <end position="1025"/>
    </location>
</feature>
<evidence type="ECO:0000259" key="2">
    <source>
        <dbReference type="Pfam" id="PF00078"/>
    </source>
</evidence>
<dbReference type="SUPFAM" id="SSF56219">
    <property type="entry name" value="DNase I-like"/>
    <property type="match status" value="1"/>
</dbReference>
<gene>
    <name evidence="4" type="ORF">VITISV_043410</name>
</gene>
<dbReference type="PANTHER" id="PTHR33116">
    <property type="entry name" value="REVERSE TRANSCRIPTASE ZINC-BINDING DOMAIN-CONTAINING PROTEIN-RELATED-RELATED"/>
    <property type="match status" value="1"/>
</dbReference>
<accession>A5BE09</accession>
<evidence type="ECO:0000313" key="4">
    <source>
        <dbReference type="EMBL" id="CAN72279.1"/>
    </source>
</evidence>
<reference evidence="4" key="1">
    <citation type="journal article" date="2007" name="PLoS ONE">
        <title>The first genome sequence of an elite grapevine cultivar (Pinot noir Vitis vinifera L.): coping with a highly heterozygous genome.</title>
        <authorList>
            <person name="Velasco R."/>
            <person name="Zharkikh A."/>
            <person name="Troggio M."/>
            <person name="Cartwright D.A."/>
            <person name="Cestaro A."/>
            <person name="Pruss D."/>
            <person name="Pindo M."/>
            <person name="FitzGerald L.M."/>
            <person name="Vezzulli S."/>
            <person name="Reid J."/>
            <person name="Malacarne G."/>
            <person name="Iliev D."/>
            <person name="Coppola G."/>
            <person name="Wardell B."/>
            <person name="Micheletti D."/>
            <person name="Macalma T."/>
            <person name="Facci M."/>
            <person name="Mitchell J.T."/>
            <person name="Perazzolli M."/>
            <person name="Eldredge G."/>
            <person name="Gatto P."/>
            <person name="Oyzerski R."/>
            <person name="Moretto M."/>
            <person name="Gutin N."/>
            <person name="Stefanini M."/>
            <person name="Chen Y."/>
            <person name="Segala C."/>
            <person name="Davenport C."/>
            <person name="Dematte L."/>
            <person name="Mraz A."/>
            <person name="Battilana J."/>
            <person name="Stormo K."/>
            <person name="Costa F."/>
            <person name="Tao Q."/>
            <person name="Si-Ammour A."/>
            <person name="Harkins T."/>
            <person name="Lackey A."/>
            <person name="Perbost C."/>
            <person name="Taillon B."/>
            <person name="Stella A."/>
            <person name="Solovyev V."/>
            <person name="Fawcett J.A."/>
            <person name="Sterck L."/>
            <person name="Vandepoele K."/>
            <person name="Grando S.M."/>
            <person name="Toppo S."/>
            <person name="Moser C."/>
            <person name="Lanchbury J."/>
            <person name="Bogden R."/>
            <person name="Skolnick M."/>
            <person name="Sgaramella V."/>
            <person name="Bhatnagar S.K."/>
            <person name="Fontana P."/>
            <person name="Gutin A."/>
            <person name="Van de Peer Y."/>
            <person name="Salamini F."/>
            <person name="Viola R."/>
        </authorList>
    </citation>
    <scope>NUCLEOTIDE SEQUENCE</scope>
</reference>
<evidence type="ECO:0000256" key="1">
    <source>
        <dbReference type="SAM" id="MobiDB-lite"/>
    </source>
</evidence>